<evidence type="ECO:0000313" key="2">
    <source>
        <dbReference type="Proteomes" id="UP001554567"/>
    </source>
</evidence>
<dbReference type="Proteomes" id="UP001554567">
    <property type="component" value="Unassembled WGS sequence"/>
</dbReference>
<keyword evidence="2" id="KW-1185">Reference proteome</keyword>
<sequence>MRWQHGKKSVLSVVLSLVTLLILAGCSSGKKSMVCEGKVQTLSGQNRGTVSGKIVDLFSSFSVETDDLRLESGPLQSSDRQKYIPSAVTREGWLVQRLSDTRFSIINAPQDMMITFSCPSRTL</sequence>
<organism evidence="1 2">
    <name type="scientific">Erwinia papayae</name>
    <dbReference type="NCBI Taxonomy" id="206499"/>
    <lineage>
        <taxon>Bacteria</taxon>
        <taxon>Pseudomonadati</taxon>
        <taxon>Pseudomonadota</taxon>
        <taxon>Gammaproteobacteria</taxon>
        <taxon>Enterobacterales</taxon>
        <taxon>Erwiniaceae</taxon>
        <taxon>Erwinia</taxon>
    </lineage>
</organism>
<proteinExistence type="predicted"/>
<evidence type="ECO:0000313" key="1">
    <source>
        <dbReference type="EMBL" id="MEW5288143.1"/>
    </source>
</evidence>
<comment type="caution">
    <text evidence="1">The sequence shown here is derived from an EMBL/GenBank/DDBJ whole genome shotgun (WGS) entry which is preliminary data.</text>
</comment>
<accession>A0ABV3MX63</accession>
<dbReference type="PROSITE" id="PS51257">
    <property type="entry name" value="PROKAR_LIPOPROTEIN"/>
    <property type="match status" value="1"/>
</dbReference>
<gene>
    <name evidence="1" type="ORF">ABW286_02880</name>
</gene>
<reference evidence="1 2" key="1">
    <citation type="submission" date="2024-07" db="EMBL/GenBank/DDBJ databases">
        <authorList>
            <person name="Dulla G.F.J."/>
            <person name="Delorm J.G."/>
        </authorList>
    </citation>
    <scope>NUCLEOTIDE SEQUENCE [LARGE SCALE GENOMIC DNA]</scope>
    <source>
        <strain evidence="1 2">JGD 233</strain>
    </source>
</reference>
<dbReference type="EMBL" id="JBFKZN010000001">
    <property type="protein sequence ID" value="MEW5288143.1"/>
    <property type="molecule type" value="Genomic_DNA"/>
</dbReference>
<name>A0ABV3MX63_9GAMM</name>
<dbReference type="RefSeq" id="WP_052018976.1">
    <property type="nucleotide sequence ID" value="NZ_JBFKZN010000001.1"/>
</dbReference>
<evidence type="ECO:0008006" key="3">
    <source>
        <dbReference type="Google" id="ProtNLM"/>
    </source>
</evidence>
<protein>
    <recommendedName>
        <fullName evidence="3">Lipoprotein</fullName>
    </recommendedName>
</protein>